<dbReference type="PROSITE" id="PS50240">
    <property type="entry name" value="TRYPSIN_DOM"/>
    <property type="match status" value="1"/>
</dbReference>
<keyword evidence="7" id="KW-0378">Hydrolase</keyword>
<keyword evidence="7" id="KW-0720">Serine protease</keyword>
<dbReference type="SUPFAM" id="SSF50494">
    <property type="entry name" value="Trypsin-like serine proteases"/>
    <property type="match status" value="1"/>
</dbReference>
<keyword evidence="7" id="KW-0645">Protease</keyword>
<dbReference type="Proteomes" id="UP001107558">
    <property type="component" value="Chromosome 4"/>
</dbReference>
<comment type="subcellular location">
    <subcellularLocation>
        <location evidence="1">Secreted</location>
    </subcellularLocation>
</comment>
<keyword evidence="3 8" id="KW-0732">Signal</keyword>
<evidence type="ECO:0000256" key="8">
    <source>
        <dbReference type="SAM" id="SignalP"/>
    </source>
</evidence>
<keyword evidence="5" id="KW-0325">Glycoprotein</keyword>
<gene>
    <name evidence="10" type="ORF">PVAND_015488</name>
</gene>
<dbReference type="SMART" id="SM00020">
    <property type="entry name" value="Tryp_SPc"/>
    <property type="match status" value="1"/>
</dbReference>
<feature type="domain" description="Peptidase S1" evidence="9">
    <location>
        <begin position="59"/>
        <end position="297"/>
    </location>
</feature>
<evidence type="ECO:0000256" key="2">
    <source>
        <dbReference type="ARBA" id="ARBA00022525"/>
    </source>
</evidence>
<dbReference type="InterPro" id="IPR009003">
    <property type="entry name" value="Peptidase_S1_PA"/>
</dbReference>
<dbReference type="GO" id="GO:0005576">
    <property type="term" value="C:extracellular region"/>
    <property type="evidence" value="ECO:0007669"/>
    <property type="project" value="UniProtKB-SubCell"/>
</dbReference>
<keyword evidence="4" id="KW-1015">Disulfide bond</keyword>
<evidence type="ECO:0000256" key="1">
    <source>
        <dbReference type="ARBA" id="ARBA00004613"/>
    </source>
</evidence>
<dbReference type="Gene3D" id="2.40.10.10">
    <property type="entry name" value="Trypsin-like serine proteases"/>
    <property type="match status" value="1"/>
</dbReference>
<dbReference type="InterPro" id="IPR001314">
    <property type="entry name" value="Peptidase_S1A"/>
</dbReference>
<organism evidence="10 11">
    <name type="scientific">Polypedilum vanderplanki</name>
    <name type="common">Sleeping chironomid midge</name>
    <dbReference type="NCBI Taxonomy" id="319348"/>
    <lineage>
        <taxon>Eukaryota</taxon>
        <taxon>Metazoa</taxon>
        <taxon>Ecdysozoa</taxon>
        <taxon>Arthropoda</taxon>
        <taxon>Hexapoda</taxon>
        <taxon>Insecta</taxon>
        <taxon>Pterygota</taxon>
        <taxon>Neoptera</taxon>
        <taxon>Endopterygota</taxon>
        <taxon>Diptera</taxon>
        <taxon>Nematocera</taxon>
        <taxon>Chironomoidea</taxon>
        <taxon>Chironomidae</taxon>
        <taxon>Chironominae</taxon>
        <taxon>Polypedilum</taxon>
        <taxon>Polypedilum</taxon>
    </lineage>
</organism>
<comment type="similarity">
    <text evidence="6">Belongs to the peptidase S1 family. CLIP subfamily.</text>
</comment>
<dbReference type="PROSITE" id="PS00134">
    <property type="entry name" value="TRYPSIN_HIS"/>
    <property type="match status" value="1"/>
</dbReference>
<name>A0A9J6BCQ7_POLVA</name>
<dbReference type="InterPro" id="IPR033116">
    <property type="entry name" value="TRYPSIN_SER"/>
</dbReference>
<dbReference type="InterPro" id="IPR051333">
    <property type="entry name" value="CLIP_Serine_Protease"/>
</dbReference>
<proteinExistence type="inferred from homology"/>
<dbReference type="PRINTS" id="PR00722">
    <property type="entry name" value="CHYMOTRYPSIN"/>
</dbReference>
<evidence type="ECO:0000256" key="6">
    <source>
        <dbReference type="ARBA" id="ARBA00024195"/>
    </source>
</evidence>
<dbReference type="FunFam" id="2.40.10.10:FF:000054">
    <property type="entry name" value="Complement C1r subcomponent"/>
    <property type="match status" value="1"/>
</dbReference>
<sequence length="302" mass="32875">MKLFIFLIFSISSALCLVPVKEGWKLVKSPLDSPHFHDVMEKIYSNIPAAKPNVRSGRIAGGELASLGQFPHLVLLYNVDKFGDTYICGSSIISHNWLLTAGHCLHEISYTTVYAGIINRILGPAVWSREVTAASGNFIFHEEYKGVQNDIALIRLVTSIPSHPHVGNIALPRRSDASVVLDGKMATVAGFGRINDVQMQPSEHLRFMSQPIYPNSKCETVFGKVNVRDTNLCLSGANGKSTCQGDSGGPLVTEIAPGRNVLVGIVSFGAESGCTLGHPLVFTRVASYLDWIEKITGIYIYD</sequence>
<keyword evidence="2" id="KW-0964">Secreted</keyword>
<keyword evidence="11" id="KW-1185">Reference proteome</keyword>
<evidence type="ECO:0000259" key="9">
    <source>
        <dbReference type="PROSITE" id="PS50240"/>
    </source>
</evidence>
<feature type="signal peptide" evidence="8">
    <location>
        <begin position="1"/>
        <end position="16"/>
    </location>
</feature>
<dbReference type="GO" id="GO:0006508">
    <property type="term" value="P:proteolysis"/>
    <property type="evidence" value="ECO:0007669"/>
    <property type="project" value="UniProtKB-KW"/>
</dbReference>
<dbReference type="EMBL" id="JADBJN010000004">
    <property type="protein sequence ID" value="KAG5667509.1"/>
    <property type="molecule type" value="Genomic_DNA"/>
</dbReference>
<feature type="chain" id="PRO_5039933912" description="Peptidase S1 domain-containing protein" evidence="8">
    <location>
        <begin position="17"/>
        <end position="302"/>
    </location>
</feature>
<evidence type="ECO:0000256" key="4">
    <source>
        <dbReference type="ARBA" id="ARBA00023157"/>
    </source>
</evidence>
<evidence type="ECO:0000256" key="5">
    <source>
        <dbReference type="ARBA" id="ARBA00023180"/>
    </source>
</evidence>
<evidence type="ECO:0000313" key="11">
    <source>
        <dbReference type="Proteomes" id="UP001107558"/>
    </source>
</evidence>
<dbReference type="CDD" id="cd00190">
    <property type="entry name" value="Tryp_SPc"/>
    <property type="match status" value="1"/>
</dbReference>
<comment type="caution">
    <text evidence="10">The sequence shown here is derived from an EMBL/GenBank/DDBJ whole genome shotgun (WGS) entry which is preliminary data.</text>
</comment>
<dbReference type="Pfam" id="PF00089">
    <property type="entry name" value="Trypsin"/>
    <property type="match status" value="1"/>
</dbReference>
<accession>A0A9J6BCQ7</accession>
<evidence type="ECO:0000256" key="7">
    <source>
        <dbReference type="RuleBase" id="RU363034"/>
    </source>
</evidence>
<dbReference type="PANTHER" id="PTHR24260:SF134">
    <property type="entry name" value="AT07769P-RELATED"/>
    <property type="match status" value="1"/>
</dbReference>
<dbReference type="InterPro" id="IPR043504">
    <property type="entry name" value="Peptidase_S1_PA_chymotrypsin"/>
</dbReference>
<dbReference type="OrthoDB" id="5565075at2759"/>
<dbReference type="InterPro" id="IPR001254">
    <property type="entry name" value="Trypsin_dom"/>
</dbReference>
<dbReference type="GO" id="GO:0004252">
    <property type="term" value="F:serine-type endopeptidase activity"/>
    <property type="evidence" value="ECO:0007669"/>
    <property type="project" value="InterPro"/>
</dbReference>
<dbReference type="PANTHER" id="PTHR24260">
    <property type="match status" value="1"/>
</dbReference>
<protein>
    <recommendedName>
        <fullName evidence="9">Peptidase S1 domain-containing protein</fullName>
    </recommendedName>
</protein>
<dbReference type="InterPro" id="IPR018114">
    <property type="entry name" value="TRYPSIN_HIS"/>
</dbReference>
<evidence type="ECO:0000313" key="10">
    <source>
        <dbReference type="EMBL" id="KAG5667509.1"/>
    </source>
</evidence>
<dbReference type="PROSITE" id="PS00135">
    <property type="entry name" value="TRYPSIN_SER"/>
    <property type="match status" value="1"/>
</dbReference>
<evidence type="ECO:0000256" key="3">
    <source>
        <dbReference type="ARBA" id="ARBA00022729"/>
    </source>
</evidence>
<dbReference type="AlphaFoldDB" id="A0A9J6BCQ7"/>
<reference evidence="10" key="1">
    <citation type="submission" date="2021-03" db="EMBL/GenBank/DDBJ databases">
        <title>Chromosome level genome of the anhydrobiotic midge Polypedilum vanderplanki.</title>
        <authorList>
            <person name="Yoshida Y."/>
            <person name="Kikawada T."/>
            <person name="Gusev O."/>
        </authorList>
    </citation>
    <scope>NUCLEOTIDE SEQUENCE</scope>
    <source>
        <strain evidence="10">NIAS01</strain>
        <tissue evidence="10">Whole body or cell culture</tissue>
    </source>
</reference>